<keyword evidence="2" id="KW-1185">Reference proteome</keyword>
<name>A0A1N7K638_9GAMM</name>
<dbReference type="Proteomes" id="UP000185999">
    <property type="component" value="Unassembled WGS sequence"/>
</dbReference>
<organism evidence="1 2">
    <name type="scientific">Neptunomonas antarctica</name>
    <dbReference type="NCBI Taxonomy" id="619304"/>
    <lineage>
        <taxon>Bacteria</taxon>
        <taxon>Pseudomonadati</taxon>
        <taxon>Pseudomonadota</taxon>
        <taxon>Gammaproteobacteria</taxon>
        <taxon>Oceanospirillales</taxon>
        <taxon>Oceanospirillaceae</taxon>
        <taxon>Neptunomonas</taxon>
    </lineage>
</organism>
<gene>
    <name evidence="1" type="ORF">SAMN05421760_102215</name>
</gene>
<dbReference type="EMBL" id="FTOE01000002">
    <property type="protein sequence ID" value="SIS57052.1"/>
    <property type="molecule type" value="Genomic_DNA"/>
</dbReference>
<proteinExistence type="predicted"/>
<reference evidence="2" key="1">
    <citation type="submission" date="2017-01" db="EMBL/GenBank/DDBJ databases">
        <authorList>
            <person name="Varghese N."/>
            <person name="Submissions S."/>
        </authorList>
    </citation>
    <scope>NUCLEOTIDE SEQUENCE [LARGE SCALE GENOMIC DNA]</scope>
    <source>
        <strain evidence="2">DSM 22306</strain>
    </source>
</reference>
<accession>A0A1N7K638</accession>
<evidence type="ECO:0000313" key="2">
    <source>
        <dbReference type="Proteomes" id="UP000185999"/>
    </source>
</evidence>
<dbReference type="STRING" id="619304.SAMN05421760_102215"/>
<protein>
    <submittedName>
        <fullName evidence="1">Uncharacterized protein</fullName>
    </submittedName>
</protein>
<dbReference type="RefSeq" id="WP_054342325.1">
    <property type="nucleotide sequence ID" value="NZ_FTOE01000002.1"/>
</dbReference>
<dbReference type="AlphaFoldDB" id="A0A1N7K638"/>
<sequence>MYRVIRLTVLLTLLVIVSLNALLSKNRSTDWNDPLWVVIYPVNADSREDTQRYINTLKTVQFDDINDFFVREARRYRLELENPVNVILAPPLVNQPPEPANNPSLVENVIWSLKMRYWSWQQDGWDGPTPDIKIYMRFYSPDNPHALRHSLGLQKGLIGLVNGYADADYQGQNNLIAVHELLHTLGATDKYDPKTNWPLWPDGYADPTKVPLLPQKKAEIMAGRVQISPAIAVIPPSLTEVVVGSATAIEIDWRAE</sequence>
<evidence type="ECO:0000313" key="1">
    <source>
        <dbReference type="EMBL" id="SIS57052.1"/>
    </source>
</evidence>